<proteinExistence type="predicted"/>
<feature type="region of interest" description="Disordered" evidence="1">
    <location>
        <begin position="102"/>
        <end position="164"/>
    </location>
</feature>
<comment type="caution">
    <text evidence="2">The sequence shown here is derived from an EMBL/GenBank/DDBJ whole genome shotgun (WGS) entry which is preliminary data.</text>
</comment>
<accession>A0A8T0SF96</accession>
<organism evidence="2 3">
    <name type="scientific">Panicum virgatum</name>
    <name type="common">Blackwell switchgrass</name>
    <dbReference type="NCBI Taxonomy" id="38727"/>
    <lineage>
        <taxon>Eukaryota</taxon>
        <taxon>Viridiplantae</taxon>
        <taxon>Streptophyta</taxon>
        <taxon>Embryophyta</taxon>
        <taxon>Tracheophyta</taxon>
        <taxon>Spermatophyta</taxon>
        <taxon>Magnoliopsida</taxon>
        <taxon>Liliopsida</taxon>
        <taxon>Poales</taxon>
        <taxon>Poaceae</taxon>
        <taxon>PACMAD clade</taxon>
        <taxon>Panicoideae</taxon>
        <taxon>Panicodae</taxon>
        <taxon>Paniceae</taxon>
        <taxon>Panicinae</taxon>
        <taxon>Panicum</taxon>
        <taxon>Panicum sect. Hiantes</taxon>
    </lineage>
</organism>
<evidence type="ECO:0000256" key="1">
    <source>
        <dbReference type="SAM" id="MobiDB-lite"/>
    </source>
</evidence>
<protein>
    <submittedName>
        <fullName evidence="2">Uncharacterized protein</fullName>
    </submittedName>
</protein>
<feature type="region of interest" description="Disordered" evidence="1">
    <location>
        <begin position="1"/>
        <end position="66"/>
    </location>
</feature>
<dbReference type="EMBL" id="CM029045">
    <property type="protein sequence ID" value="KAG2596064.1"/>
    <property type="molecule type" value="Genomic_DNA"/>
</dbReference>
<gene>
    <name evidence="2" type="ORF">PVAP13_5KG129487</name>
</gene>
<reference evidence="2" key="1">
    <citation type="submission" date="2020-05" db="EMBL/GenBank/DDBJ databases">
        <title>WGS assembly of Panicum virgatum.</title>
        <authorList>
            <person name="Lovell J.T."/>
            <person name="Jenkins J."/>
            <person name="Shu S."/>
            <person name="Juenger T.E."/>
            <person name="Schmutz J."/>
        </authorList>
    </citation>
    <scope>NUCLEOTIDE SEQUENCE</scope>
    <source>
        <strain evidence="2">AP13</strain>
    </source>
</reference>
<dbReference type="Proteomes" id="UP000823388">
    <property type="component" value="Chromosome 5K"/>
</dbReference>
<evidence type="ECO:0000313" key="2">
    <source>
        <dbReference type="EMBL" id="KAG2596064.1"/>
    </source>
</evidence>
<sequence>MAYGSLTGHSSPAAHRPATGTSQVAPAGPSAPVAHHGATQGHAGAVRGDSTVRGGATVHGGPELRFPSIGLRRTLARGWGSWRGSRVTSWCLDWGSEVVGGGSSPWRGGRPWQRSARFEQRKKKKNEGRRKEKEEEDAGERGAGSSDEDGEGGSAAWAGTRVAHGVSRRRSWPTWARLGLCVCGCFHN</sequence>
<keyword evidence="3" id="KW-1185">Reference proteome</keyword>
<evidence type="ECO:0000313" key="3">
    <source>
        <dbReference type="Proteomes" id="UP000823388"/>
    </source>
</evidence>
<dbReference type="AlphaFoldDB" id="A0A8T0SF96"/>
<name>A0A8T0SF96_PANVG</name>
<feature type="compositionally biased region" description="Low complexity" evidence="1">
    <location>
        <begin position="34"/>
        <end position="45"/>
    </location>
</feature>